<dbReference type="EMBL" id="OVEO01000007">
    <property type="protein sequence ID" value="SPQ97177.1"/>
    <property type="molecule type" value="Genomic_DNA"/>
</dbReference>
<evidence type="ECO:0000313" key="5">
    <source>
        <dbReference type="Proteomes" id="UP000290189"/>
    </source>
</evidence>
<sequence length="554" mass="60600">MIVCLCCASGEPARSTRDPPDGGNVVKQHLIQSVIAQALADVAYSTGNWSETGRPLKERCRRRELNRGDVGILAYWSPVIAADAYAQSQFHLGIAEAILQDIHNDFMYPSPNIRTAKKFMLAAGTNILLKRKRALAAPFLSAGAVMYTAKAAIFDRFKREPTHALQKVPRRFMTDAGILAAAAASGLVIVNTDWIMSAWIVVAIVVLHVTVLGAPAAHRDQNSTSVPRCVAQCDDDNSHAAILGDILDEVSYCDGGFSTGPLRPHVDWVSAKCIRWRRNDDGKRVLVGQGSFGKVYLARFGADDVAVKKFKEQHSCRHELEASIACKDIPGIIPFLGITPLDDRQYGLVTLLAKHGTLRHIIHSSDVSSECLLQLMIDVCSGVAALHSLGIVHGDLTPTNIFVRDSLSGPKALIGDLGTAVCLKRHQPIPDRCFFQTCTVNYAAPEQLAAGAKHPYGIGSVCWGAPADIWSLAVILIETLTRKMWLPFHRDHDPRRYYRHIVRDGKRPVPPAHAMSAPLQHTVARCLDIDPLSRPTAACLQATLQFELKYRAAT</sequence>
<feature type="transmembrane region" description="Helical" evidence="2">
    <location>
        <begin position="135"/>
        <end position="152"/>
    </location>
</feature>
<keyword evidence="2" id="KW-0812">Transmembrane</keyword>
<evidence type="ECO:0000313" key="4">
    <source>
        <dbReference type="EMBL" id="SPQ97177.1"/>
    </source>
</evidence>
<dbReference type="InterPro" id="IPR011009">
    <property type="entry name" value="Kinase-like_dom_sf"/>
</dbReference>
<organism evidence="4 5">
    <name type="scientific">Plasmodiophora brassicae</name>
    <name type="common">Clubroot disease agent</name>
    <dbReference type="NCBI Taxonomy" id="37360"/>
    <lineage>
        <taxon>Eukaryota</taxon>
        <taxon>Sar</taxon>
        <taxon>Rhizaria</taxon>
        <taxon>Endomyxa</taxon>
        <taxon>Phytomyxea</taxon>
        <taxon>Plasmodiophorida</taxon>
        <taxon>Plasmodiophoridae</taxon>
        <taxon>Plasmodiophora</taxon>
    </lineage>
</organism>
<dbReference type="AlphaFoldDB" id="A0A3P3YAI4"/>
<evidence type="ECO:0000256" key="2">
    <source>
        <dbReference type="SAM" id="Phobius"/>
    </source>
</evidence>
<keyword evidence="2" id="KW-1133">Transmembrane helix</keyword>
<keyword evidence="2" id="KW-0472">Membrane</keyword>
<name>A0A3P3YAI4_PLABS</name>
<dbReference type="Proteomes" id="UP000290189">
    <property type="component" value="Unassembled WGS sequence"/>
</dbReference>
<dbReference type="GO" id="GO:0004674">
    <property type="term" value="F:protein serine/threonine kinase activity"/>
    <property type="evidence" value="ECO:0007669"/>
    <property type="project" value="TreeGrafter"/>
</dbReference>
<dbReference type="PROSITE" id="PS50011">
    <property type="entry name" value="PROTEIN_KINASE_DOM"/>
    <property type="match status" value="1"/>
</dbReference>
<dbReference type="InterPro" id="IPR008266">
    <property type="entry name" value="Tyr_kinase_AS"/>
</dbReference>
<protein>
    <recommendedName>
        <fullName evidence="3">Protein kinase domain-containing protein</fullName>
    </recommendedName>
</protein>
<keyword evidence="4" id="KW-0496">Mitochondrion</keyword>
<evidence type="ECO:0000256" key="1">
    <source>
        <dbReference type="PROSITE-ProRule" id="PRU10141"/>
    </source>
</evidence>
<dbReference type="Gene3D" id="3.30.200.20">
    <property type="entry name" value="Phosphorylase Kinase, domain 1"/>
    <property type="match status" value="1"/>
</dbReference>
<geneLocation type="mitochondrion" evidence="4"/>
<dbReference type="PROSITE" id="PS00107">
    <property type="entry name" value="PROTEIN_KINASE_ATP"/>
    <property type="match status" value="1"/>
</dbReference>
<dbReference type="Pfam" id="PF00069">
    <property type="entry name" value="Pkinase"/>
    <property type="match status" value="1"/>
</dbReference>
<dbReference type="InterPro" id="IPR051681">
    <property type="entry name" value="Ser/Thr_Kinases-Pseudokinases"/>
</dbReference>
<feature type="transmembrane region" description="Helical" evidence="2">
    <location>
        <begin position="172"/>
        <end position="190"/>
    </location>
</feature>
<dbReference type="InterPro" id="IPR000719">
    <property type="entry name" value="Prot_kinase_dom"/>
</dbReference>
<dbReference type="Gene3D" id="1.10.510.10">
    <property type="entry name" value="Transferase(Phosphotransferase) domain 1"/>
    <property type="match status" value="1"/>
</dbReference>
<proteinExistence type="predicted"/>
<dbReference type="SUPFAM" id="SSF56112">
    <property type="entry name" value="Protein kinase-like (PK-like)"/>
    <property type="match status" value="1"/>
</dbReference>
<keyword evidence="1" id="KW-0067">ATP-binding</keyword>
<reference evidence="4 5" key="1">
    <citation type="submission" date="2018-03" db="EMBL/GenBank/DDBJ databases">
        <authorList>
            <person name="Fogelqvist J."/>
        </authorList>
    </citation>
    <scope>NUCLEOTIDE SEQUENCE [LARGE SCALE GENOMIC DNA]</scope>
</reference>
<feature type="binding site" evidence="1">
    <location>
        <position position="309"/>
    </location>
    <ligand>
        <name>ATP</name>
        <dbReference type="ChEBI" id="CHEBI:30616"/>
    </ligand>
</feature>
<dbReference type="PROSITE" id="PS00109">
    <property type="entry name" value="PROTEIN_KINASE_TYR"/>
    <property type="match status" value="1"/>
</dbReference>
<dbReference type="GO" id="GO:0005524">
    <property type="term" value="F:ATP binding"/>
    <property type="evidence" value="ECO:0007669"/>
    <property type="project" value="UniProtKB-UniRule"/>
</dbReference>
<feature type="transmembrane region" description="Helical" evidence="2">
    <location>
        <begin position="196"/>
        <end position="217"/>
    </location>
</feature>
<gene>
    <name evidence="4" type="ORF">PLBR_LOCUS4392</name>
</gene>
<evidence type="ECO:0000259" key="3">
    <source>
        <dbReference type="PROSITE" id="PS50011"/>
    </source>
</evidence>
<keyword evidence="1" id="KW-0547">Nucleotide-binding</keyword>
<dbReference type="PANTHER" id="PTHR44329">
    <property type="entry name" value="SERINE/THREONINE-PROTEIN KINASE TNNI3K-RELATED"/>
    <property type="match status" value="1"/>
</dbReference>
<feature type="domain" description="Protein kinase" evidence="3">
    <location>
        <begin position="281"/>
        <end position="544"/>
    </location>
</feature>
<accession>A0A3P3YAI4</accession>
<dbReference type="InterPro" id="IPR017441">
    <property type="entry name" value="Protein_kinase_ATP_BS"/>
</dbReference>